<evidence type="ECO:0000256" key="2">
    <source>
        <dbReference type="ARBA" id="ARBA00022670"/>
    </source>
</evidence>
<evidence type="ECO:0000313" key="11">
    <source>
        <dbReference type="EMBL" id="KGF37432.1"/>
    </source>
</evidence>
<dbReference type="InterPro" id="IPR023852">
    <property type="entry name" value="Metalloproteinase_lipop_BF0631"/>
</dbReference>
<dbReference type="RefSeq" id="WP_036871295.1">
    <property type="nucleotide sequence ID" value="NZ_JRNN01000005.1"/>
</dbReference>
<organism evidence="11 12">
    <name type="scientific">Hoylesella buccalis DNF00853</name>
    <dbReference type="NCBI Taxonomy" id="1401074"/>
    <lineage>
        <taxon>Bacteria</taxon>
        <taxon>Pseudomonadati</taxon>
        <taxon>Bacteroidota</taxon>
        <taxon>Bacteroidia</taxon>
        <taxon>Bacteroidales</taxon>
        <taxon>Prevotellaceae</taxon>
        <taxon>Hoylesella</taxon>
    </lineage>
</organism>
<sequence>MQRYTYIFLLFCFTFFSCSQDDGLERKTQNVVVDEDDDDTQTTIDDEYVYRLPIIFHVLYQNAEDATQYVPASRLQAIVRNVNELFQGDVYGKSERIRVHFFLAQYDESGKKLVTPGVEYVKYTGAYPINPKEFMNDNSGKNVKYIWDPNEYINVMLYHFTKDKDGQTLGVSHLPYVSKSDSTISGLESVRQKHLTKRNLNYAYCSSINSTYINSESTRYTLSDKGRRRYQYVSTDVNVTLAHELGHYLGLYHTFSENKAHGGYEAVDDCHDSDHCKDTPSYNKVAYDSWLIDYLKHAPSKNIDIKELVKRENCEGQHFESTNIMDYAIGYGFYLSPDQKHRIRQVLYYSPLIPGPKKNRSTSRAAKEDSDDVLNLPIQTIN</sequence>
<dbReference type="EMBL" id="JRNN01000005">
    <property type="protein sequence ID" value="KGF37432.1"/>
    <property type="molecule type" value="Genomic_DNA"/>
</dbReference>
<dbReference type="GO" id="GO:0008237">
    <property type="term" value="F:metallopeptidase activity"/>
    <property type="evidence" value="ECO:0007669"/>
    <property type="project" value="UniProtKB-KW"/>
</dbReference>
<dbReference type="Proteomes" id="UP000029556">
    <property type="component" value="Unassembled WGS sequence"/>
</dbReference>
<evidence type="ECO:0000256" key="3">
    <source>
        <dbReference type="ARBA" id="ARBA00022723"/>
    </source>
</evidence>
<evidence type="ECO:0000256" key="4">
    <source>
        <dbReference type="ARBA" id="ARBA00022729"/>
    </source>
</evidence>
<dbReference type="GO" id="GO:0006508">
    <property type="term" value="P:proteolysis"/>
    <property type="evidence" value="ECO:0007669"/>
    <property type="project" value="UniProtKB-KW"/>
</dbReference>
<dbReference type="AlphaFoldDB" id="A0A096B3Q9"/>
<comment type="similarity">
    <text evidence="1">Belongs to the peptidase M43B family.</text>
</comment>
<proteinExistence type="inferred from homology"/>
<keyword evidence="2" id="KW-0645">Protease</keyword>
<dbReference type="InterPro" id="IPR024079">
    <property type="entry name" value="MetalloPept_cat_dom_sf"/>
</dbReference>
<evidence type="ECO:0000256" key="5">
    <source>
        <dbReference type="ARBA" id="ARBA00022801"/>
    </source>
</evidence>
<evidence type="ECO:0000256" key="8">
    <source>
        <dbReference type="ARBA" id="ARBA00023157"/>
    </source>
</evidence>
<gene>
    <name evidence="11" type="ORF">HMPREF2137_00435</name>
</gene>
<keyword evidence="4" id="KW-0732">Signal</keyword>
<evidence type="ECO:0000256" key="7">
    <source>
        <dbReference type="ARBA" id="ARBA00023049"/>
    </source>
</evidence>
<feature type="region of interest" description="Disordered" evidence="9">
    <location>
        <begin position="357"/>
        <end position="382"/>
    </location>
</feature>
<evidence type="ECO:0000256" key="6">
    <source>
        <dbReference type="ARBA" id="ARBA00022833"/>
    </source>
</evidence>
<dbReference type="GO" id="GO:0046872">
    <property type="term" value="F:metal ion binding"/>
    <property type="evidence" value="ECO:0007669"/>
    <property type="project" value="UniProtKB-KW"/>
</dbReference>
<keyword evidence="8" id="KW-1015">Disulfide bond</keyword>
<keyword evidence="6" id="KW-0862">Zinc</keyword>
<keyword evidence="3" id="KW-0479">Metal-binding</keyword>
<evidence type="ECO:0000256" key="1">
    <source>
        <dbReference type="ARBA" id="ARBA00008721"/>
    </source>
</evidence>
<dbReference type="OrthoDB" id="6278496at2"/>
<dbReference type="PANTHER" id="PTHR47466">
    <property type="match status" value="1"/>
</dbReference>
<dbReference type="NCBIfam" id="TIGR03952">
    <property type="entry name" value="metzin_BF0631"/>
    <property type="match status" value="1"/>
</dbReference>
<evidence type="ECO:0000313" key="12">
    <source>
        <dbReference type="Proteomes" id="UP000029556"/>
    </source>
</evidence>
<reference evidence="11 12" key="1">
    <citation type="submission" date="2014-07" db="EMBL/GenBank/DDBJ databases">
        <authorList>
            <person name="McCorrison J."/>
            <person name="Sanka R."/>
            <person name="Torralba M."/>
            <person name="Gillis M."/>
            <person name="Haft D.H."/>
            <person name="Methe B."/>
            <person name="Sutton G."/>
            <person name="Nelson K.E."/>
        </authorList>
    </citation>
    <scope>NUCLEOTIDE SEQUENCE [LARGE SCALE GENOMIC DNA]</scope>
    <source>
        <strain evidence="11 12">DNF00853</strain>
    </source>
</reference>
<dbReference type="InterPro" id="IPR008754">
    <property type="entry name" value="Peptidase_M43"/>
</dbReference>
<feature type="domain" description="Peptidase M43 pregnancy-associated plasma-A" evidence="10">
    <location>
        <begin position="232"/>
        <end position="347"/>
    </location>
</feature>
<dbReference type="PROSITE" id="PS51257">
    <property type="entry name" value="PROKAR_LIPOPROTEIN"/>
    <property type="match status" value="1"/>
</dbReference>
<evidence type="ECO:0000256" key="9">
    <source>
        <dbReference type="SAM" id="MobiDB-lite"/>
    </source>
</evidence>
<protein>
    <recommendedName>
        <fullName evidence="10">Peptidase M43 pregnancy-associated plasma-A domain-containing protein</fullName>
    </recommendedName>
</protein>
<dbReference type="Pfam" id="PF05572">
    <property type="entry name" value="Peptidase_M43"/>
    <property type="match status" value="1"/>
</dbReference>
<dbReference type="SUPFAM" id="SSF55486">
    <property type="entry name" value="Metalloproteases ('zincins'), catalytic domain"/>
    <property type="match status" value="1"/>
</dbReference>
<comment type="caution">
    <text evidence="11">The sequence shown here is derived from an EMBL/GenBank/DDBJ whole genome shotgun (WGS) entry which is preliminary data.</text>
</comment>
<keyword evidence="5" id="KW-0378">Hydrolase</keyword>
<keyword evidence="7" id="KW-0482">Metalloprotease</keyword>
<name>A0A096B3Q9_9BACT</name>
<dbReference type="Gene3D" id="3.40.390.10">
    <property type="entry name" value="Collagenase (Catalytic Domain)"/>
    <property type="match status" value="1"/>
</dbReference>
<evidence type="ECO:0000259" key="10">
    <source>
        <dbReference type="Pfam" id="PF05572"/>
    </source>
</evidence>
<accession>A0A096B3Q9</accession>
<dbReference type="PANTHER" id="PTHR47466:SF1">
    <property type="entry name" value="METALLOPROTEASE MEP1 (AFU_ORTHOLOGUE AFUA_1G07730)-RELATED"/>
    <property type="match status" value="1"/>
</dbReference>